<organism evidence="1 2">
    <name type="scientific">Dallia pectoralis</name>
    <name type="common">Alaska blackfish</name>
    <dbReference type="NCBI Taxonomy" id="75939"/>
    <lineage>
        <taxon>Eukaryota</taxon>
        <taxon>Metazoa</taxon>
        <taxon>Chordata</taxon>
        <taxon>Craniata</taxon>
        <taxon>Vertebrata</taxon>
        <taxon>Euteleostomi</taxon>
        <taxon>Actinopterygii</taxon>
        <taxon>Neopterygii</taxon>
        <taxon>Teleostei</taxon>
        <taxon>Protacanthopterygii</taxon>
        <taxon>Esociformes</taxon>
        <taxon>Umbridae</taxon>
        <taxon>Dallia</taxon>
    </lineage>
</organism>
<accession>A0ACC2EZB5</accession>
<gene>
    <name evidence="1" type="ORF">DPEC_G00354820</name>
</gene>
<evidence type="ECO:0000313" key="1">
    <source>
        <dbReference type="EMBL" id="KAJ7984436.1"/>
    </source>
</evidence>
<evidence type="ECO:0000313" key="2">
    <source>
        <dbReference type="Proteomes" id="UP001157502"/>
    </source>
</evidence>
<proteinExistence type="predicted"/>
<name>A0ACC2EZB5_DALPE</name>
<reference evidence="1" key="1">
    <citation type="submission" date="2021-05" db="EMBL/GenBank/DDBJ databases">
        <authorList>
            <person name="Pan Q."/>
            <person name="Jouanno E."/>
            <person name="Zahm M."/>
            <person name="Klopp C."/>
            <person name="Cabau C."/>
            <person name="Louis A."/>
            <person name="Berthelot C."/>
            <person name="Parey E."/>
            <person name="Roest Crollius H."/>
            <person name="Montfort J."/>
            <person name="Robinson-Rechavi M."/>
            <person name="Bouchez O."/>
            <person name="Lampietro C."/>
            <person name="Lopez Roques C."/>
            <person name="Donnadieu C."/>
            <person name="Postlethwait J."/>
            <person name="Bobe J."/>
            <person name="Dillon D."/>
            <person name="Chandos A."/>
            <person name="von Hippel F."/>
            <person name="Guiguen Y."/>
        </authorList>
    </citation>
    <scope>NUCLEOTIDE SEQUENCE</scope>
    <source>
        <strain evidence="1">YG-Jan2019</strain>
    </source>
</reference>
<keyword evidence="2" id="KW-1185">Reference proteome</keyword>
<dbReference type="Proteomes" id="UP001157502">
    <property type="component" value="Chromosome 37"/>
</dbReference>
<sequence length="533" mass="58444">MDILLITLILGAVGALANKEVCVSGKFTTTGECCRQCEPGQGVLKPCGATQTVCTPCLDSETFSENYSHTDTCRPCTRCEGILRMRSPCTDSEDAVCICDYGYYLNEISNRCESCTKCPLGQGMLFACEHERDTVCEECIRDTYSDQESSREPCLPCTICDEDGDMEIQPCNPSKDTVCQGEILAENSPPTENSQPCSRCVGLACSESNDVCICDDEYYLDKNTNRCESCTKCPLGQGMLFACENERDTVCEECIRDTYSDQESSREPCLPCTICDEDGDMEIQPCNPSKDTVCPDLNSSLPSFTNDDRFHYISTEITTTTPTSATTSSIRFIGPGLNENLIPIYCSILAAVVVGLVAFIIFKRWNSCKQNKQGANNCTANQNQTPSPEAEKLHSDSGISVDSQSLQEQHGQGQTLAQTVVTVDEDPCLLLPLHTREEVEKLLYRGKDMEGCHHSTDSDWCSLAGLLGYQEERIASFCQEDHPVCALLSDWANQECASVDTLCTALRKINREDIAQTLTLSPAAVKPTATSTV</sequence>
<dbReference type="EMBL" id="CM055764">
    <property type="protein sequence ID" value="KAJ7984436.1"/>
    <property type="molecule type" value="Genomic_DNA"/>
</dbReference>
<protein>
    <submittedName>
        <fullName evidence="1">Uncharacterized protein</fullName>
    </submittedName>
</protein>
<comment type="caution">
    <text evidence="1">The sequence shown here is derived from an EMBL/GenBank/DDBJ whole genome shotgun (WGS) entry which is preliminary data.</text>
</comment>